<dbReference type="AlphaFoldDB" id="A0A225VCD2"/>
<name>A0A225VCD2_9STRA</name>
<keyword evidence="2" id="KW-1185">Reference proteome</keyword>
<evidence type="ECO:0000313" key="2">
    <source>
        <dbReference type="Proteomes" id="UP000198211"/>
    </source>
</evidence>
<comment type="caution">
    <text evidence="1">The sequence shown here is derived from an EMBL/GenBank/DDBJ whole genome shotgun (WGS) entry which is preliminary data.</text>
</comment>
<accession>A0A225VCD2</accession>
<sequence>MHAHRHIHRHLPLSPPLSSPITFSIFTFISTASSPSQLSDFLQSLFLHFAYFNLV</sequence>
<protein>
    <submittedName>
        <fullName evidence="1">Uncharacterized protein</fullName>
    </submittedName>
</protein>
<proteinExistence type="predicted"/>
<reference evidence="2" key="1">
    <citation type="submission" date="2017-03" db="EMBL/GenBank/DDBJ databases">
        <title>Phytopthora megakarya and P. palmivora, two closely related causual agents of cacao black pod achieved similar genome size and gene model numbers by different mechanisms.</title>
        <authorList>
            <person name="Ali S."/>
            <person name="Shao J."/>
            <person name="Larry D.J."/>
            <person name="Kronmiller B."/>
            <person name="Shen D."/>
            <person name="Strem M.D."/>
            <person name="Melnick R.L."/>
            <person name="Guiltinan M.J."/>
            <person name="Tyler B.M."/>
            <person name="Meinhardt L.W."/>
            <person name="Bailey B.A."/>
        </authorList>
    </citation>
    <scope>NUCLEOTIDE SEQUENCE [LARGE SCALE GENOMIC DNA]</scope>
    <source>
        <strain evidence="2">zdho120</strain>
    </source>
</reference>
<dbReference type="Proteomes" id="UP000198211">
    <property type="component" value="Unassembled WGS sequence"/>
</dbReference>
<evidence type="ECO:0000313" key="1">
    <source>
        <dbReference type="EMBL" id="OWZ03043.1"/>
    </source>
</evidence>
<dbReference type="EMBL" id="NBNE01005764">
    <property type="protein sequence ID" value="OWZ03043.1"/>
    <property type="molecule type" value="Genomic_DNA"/>
</dbReference>
<gene>
    <name evidence="1" type="ORF">PHMEG_00025295</name>
</gene>
<organism evidence="1 2">
    <name type="scientific">Phytophthora megakarya</name>
    <dbReference type="NCBI Taxonomy" id="4795"/>
    <lineage>
        <taxon>Eukaryota</taxon>
        <taxon>Sar</taxon>
        <taxon>Stramenopiles</taxon>
        <taxon>Oomycota</taxon>
        <taxon>Peronosporomycetes</taxon>
        <taxon>Peronosporales</taxon>
        <taxon>Peronosporaceae</taxon>
        <taxon>Phytophthora</taxon>
    </lineage>
</organism>